<dbReference type="OrthoDB" id="3043218at2759"/>
<evidence type="ECO:0000313" key="1">
    <source>
        <dbReference type="EMBL" id="KAF9058464.1"/>
    </source>
</evidence>
<dbReference type="Proteomes" id="UP000772434">
    <property type="component" value="Unassembled WGS sequence"/>
</dbReference>
<comment type="caution">
    <text evidence="1">The sequence shown here is derived from an EMBL/GenBank/DDBJ whole genome shotgun (WGS) entry which is preliminary data.</text>
</comment>
<feature type="non-terminal residue" evidence="1">
    <location>
        <position position="71"/>
    </location>
</feature>
<protein>
    <submittedName>
        <fullName evidence="1">Uncharacterized protein</fullName>
    </submittedName>
</protein>
<proteinExistence type="predicted"/>
<evidence type="ECO:0000313" key="2">
    <source>
        <dbReference type="Proteomes" id="UP000772434"/>
    </source>
</evidence>
<name>A0A9P5P7V5_9AGAR</name>
<sequence length="71" mass="7588">EGNSIWLLSDCQELCDHLVPHVAAAADTKKFKASVMNSAVELLNKQLRAGGKKKAAGVKQKISDVRVVSIA</sequence>
<feature type="non-terminal residue" evidence="1">
    <location>
        <position position="1"/>
    </location>
</feature>
<accession>A0A9P5P7V5</accession>
<reference evidence="1" key="1">
    <citation type="submission" date="2020-11" db="EMBL/GenBank/DDBJ databases">
        <authorList>
            <consortium name="DOE Joint Genome Institute"/>
            <person name="Ahrendt S."/>
            <person name="Riley R."/>
            <person name="Andreopoulos W."/>
            <person name="Labutti K."/>
            <person name="Pangilinan J."/>
            <person name="Ruiz-Duenas F.J."/>
            <person name="Barrasa J.M."/>
            <person name="Sanchez-Garcia M."/>
            <person name="Camarero S."/>
            <person name="Miyauchi S."/>
            <person name="Serrano A."/>
            <person name="Linde D."/>
            <person name="Babiker R."/>
            <person name="Drula E."/>
            <person name="Ayuso-Fernandez I."/>
            <person name="Pacheco R."/>
            <person name="Padilla G."/>
            <person name="Ferreira P."/>
            <person name="Barriuso J."/>
            <person name="Kellner H."/>
            <person name="Castanera R."/>
            <person name="Alfaro M."/>
            <person name="Ramirez L."/>
            <person name="Pisabarro A.G."/>
            <person name="Kuo A."/>
            <person name="Tritt A."/>
            <person name="Lipzen A."/>
            <person name="He G."/>
            <person name="Yan M."/>
            <person name="Ng V."/>
            <person name="Cullen D."/>
            <person name="Martin F."/>
            <person name="Rosso M.-N."/>
            <person name="Henrissat B."/>
            <person name="Hibbett D."/>
            <person name="Martinez A.T."/>
            <person name="Grigoriev I.V."/>
        </authorList>
    </citation>
    <scope>NUCLEOTIDE SEQUENCE</scope>
    <source>
        <strain evidence="1">AH 40177</strain>
    </source>
</reference>
<keyword evidence="2" id="KW-1185">Reference proteome</keyword>
<organism evidence="1 2">
    <name type="scientific">Rhodocollybia butyracea</name>
    <dbReference type="NCBI Taxonomy" id="206335"/>
    <lineage>
        <taxon>Eukaryota</taxon>
        <taxon>Fungi</taxon>
        <taxon>Dikarya</taxon>
        <taxon>Basidiomycota</taxon>
        <taxon>Agaricomycotina</taxon>
        <taxon>Agaricomycetes</taxon>
        <taxon>Agaricomycetidae</taxon>
        <taxon>Agaricales</taxon>
        <taxon>Marasmiineae</taxon>
        <taxon>Omphalotaceae</taxon>
        <taxon>Rhodocollybia</taxon>
    </lineage>
</organism>
<gene>
    <name evidence="1" type="ORF">BDP27DRAFT_1205419</name>
</gene>
<dbReference type="AlphaFoldDB" id="A0A9P5P7V5"/>
<dbReference type="EMBL" id="JADNRY010000376">
    <property type="protein sequence ID" value="KAF9058464.1"/>
    <property type="molecule type" value="Genomic_DNA"/>
</dbReference>